<dbReference type="OrthoDB" id="9786919at2"/>
<evidence type="ECO:0000256" key="3">
    <source>
        <dbReference type="ARBA" id="ARBA00012438"/>
    </source>
</evidence>
<evidence type="ECO:0000256" key="8">
    <source>
        <dbReference type="ARBA" id="ARBA00022989"/>
    </source>
</evidence>
<name>A0A143SZA5_STRAW</name>
<accession>A0A143SZA5</accession>
<keyword evidence="10 11" id="KW-0472">Membrane</keyword>
<dbReference type="PROSITE" id="PS50885">
    <property type="entry name" value="HAMP"/>
    <property type="match status" value="1"/>
</dbReference>
<dbReference type="GO" id="GO:0000155">
    <property type="term" value="F:phosphorelay sensor kinase activity"/>
    <property type="evidence" value="ECO:0007669"/>
    <property type="project" value="InterPro"/>
</dbReference>
<dbReference type="SUPFAM" id="SSF158472">
    <property type="entry name" value="HAMP domain-like"/>
    <property type="match status" value="1"/>
</dbReference>
<dbReference type="PANTHER" id="PTHR45436">
    <property type="entry name" value="SENSOR HISTIDINE KINASE YKOH"/>
    <property type="match status" value="1"/>
</dbReference>
<keyword evidence="5" id="KW-0808">Transferase</keyword>
<keyword evidence="9" id="KW-0902">Two-component regulatory system</keyword>
<keyword evidence="7 14" id="KW-0418">Kinase</keyword>
<feature type="transmembrane region" description="Helical" evidence="11">
    <location>
        <begin position="169"/>
        <end position="192"/>
    </location>
</feature>
<evidence type="ECO:0000256" key="2">
    <source>
        <dbReference type="ARBA" id="ARBA00004236"/>
    </source>
</evidence>
<dbReference type="InterPro" id="IPR004358">
    <property type="entry name" value="Sig_transdc_His_kin-like_C"/>
</dbReference>
<dbReference type="Gene3D" id="6.10.340.10">
    <property type="match status" value="1"/>
</dbReference>
<organism evidence="14">
    <name type="scientific">Streptomyces avermitilis (strain ATCC 31267 / DSM 46492 / JCM 5070 / NBRC 14893 / NCIMB 12804 / NRRL 8165 / MA-4680)</name>
    <dbReference type="NCBI Taxonomy" id="227882"/>
    <lineage>
        <taxon>Bacteria</taxon>
        <taxon>Bacillati</taxon>
        <taxon>Actinomycetota</taxon>
        <taxon>Actinomycetes</taxon>
        <taxon>Kitasatosporales</taxon>
        <taxon>Streptomycetaceae</taxon>
        <taxon>Streptomyces</taxon>
    </lineage>
</organism>
<evidence type="ECO:0000256" key="11">
    <source>
        <dbReference type="SAM" id="Phobius"/>
    </source>
</evidence>
<evidence type="ECO:0000259" key="13">
    <source>
        <dbReference type="PROSITE" id="PS50885"/>
    </source>
</evidence>
<dbReference type="Gene3D" id="1.10.287.130">
    <property type="match status" value="1"/>
</dbReference>
<evidence type="ECO:0000313" key="14">
    <source>
        <dbReference type="EMBL" id="BAU77448.1"/>
    </source>
</evidence>
<evidence type="ECO:0000259" key="12">
    <source>
        <dbReference type="PROSITE" id="PS50109"/>
    </source>
</evidence>
<evidence type="ECO:0000256" key="9">
    <source>
        <dbReference type="ARBA" id="ARBA00023012"/>
    </source>
</evidence>
<dbReference type="InterPro" id="IPR036097">
    <property type="entry name" value="HisK_dim/P_sf"/>
</dbReference>
<keyword evidence="14" id="KW-0614">Plasmid</keyword>
<dbReference type="InterPro" id="IPR003594">
    <property type="entry name" value="HATPase_dom"/>
</dbReference>
<dbReference type="SUPFAM" id="SSF47384">
    <property type="entry name" value="Homodimeric domain of signal transducing histidine kinase"/>
    <property type="match status" value="1"/>
</dbReference>
<keyword evidence="4" id="KW-0597">Phosphoprotein</keyword>
<dbReference type="AlphaFoldDB" id="A0A143SZA5"/>
<keyword evidence="8 11" id="KW-1133">Transmembrane helix</keyword>
<dbReference type="CDD" id="cd00082">
    <property type="entry name" value="HisKA"/>
    <property type="match status" value="1"/>
</dbReference>
<dbReference type="InterPro" id="IPR005467">
    <property type="entry name" value="His_kinase_dom"/>
</dbReference>
<geneLocation type="plasmid" evidence="14">
    <name>SAP2</name>
</geneLocation>
<evidence type="ECO:0000256" key="7">
    <source>
        <dbReference type="ARBA" id="ARBA00022777"/>
    </source>
</evidence>
<dbReference type="CDD" id="cd00075">
    <property type="entry name" value="HATPase"/>
    <property type="match status" value="1"/>
</dbReference>
<reference evidence="14" key="1">
    <citation type="submission" date="2016-03" db="EMBL/GenBank/DDBJ databases">
        <title>Complete sequence of the second linear plasmid SAP2 of Streptomyces avermitilis.</title>
        <authorList>
            <person name="Ikeda H."/>
        </authorList>
    </citation>
    <scope>NUCLEOTIDE SEQUENCE</scope>
    <source>
        <strain evidence="14">MA-4680</strain>
        <plasmid evidence="14">SAP2</plasmid>
    </source>
</reference>
<dbReference type="CDD" id="cd06225">
    <property type="entry name" value="HAMP"/>
    <property type="match status" value="1"/>
</dbReference>
<dbReference type="PROSITE" id="PS50109">
    <property type="entry name" value="HIS_KIN"/>
    <property type="match status" value="1"/>
</dbReference>
<sequence>MKTYSRRTSLRARLGLLAAAAVAVAVTGAAVMAWLLTERQLNSQLDSNLRSVQASPAYIQGLLRTCQFLEPPAGRSTSDRTPTPYTVQVVTSDGTVCTAPGSSAIKVNASDLAVARGLRRDALHNAESENGQTMRVVTSQPDRFAESGGNYAVSIAQPLSVVSKPLDGLAWLLLGVTGVGVVGAATAGVGIARAGLRPVKQLTDATEHIARTEDLSVRISVDGGDEVARLAESFNAMTVALASSRERQQQLIADAGHELRTPLTSLRTNIELLIRSERTGRELPTGVRGDLLTSIEAQIGELTGLIGDLQELSRPDAAPGSASMQLVALHEVANRALNRARLRGKDLEFTCKMEDWFIWAEPAALERAVVNLLDNAVKFSPAGSTVSLRLEAGQLSIEDEGPGIPSDEVPHVFERFWRSPSARSLPGSGLGLAIVARAVHACGGAVGLHAAPGGGTLATMTIPGARTPPPKSPPSTE</sequence>
<evidence type="ECO:0000256" key="6">
    <source>
        <dbReference type="ARBA" id="ARBA00022692"/>
    </source>
</evidence>
<dbReference type="InterPro" id="IPR050428">
    <property type="entry name" value="TCS_sensor_his_kinase"/>
</dbReference>
<dbReference type="SMART" id="SM00304">
    <property type="entry name" value="HAMP"/>
    <property type="match status" value="1"/>
</dbReference>
<dbReference type="SUPFAM" id="SSF55874">
    <property type="entry name" value="ATPase domain of HSP90 chaperone/DNA topoisomerase II/histidine kinase"/>
    <property type="match status" value="1"/>
</dbReference>
<dbReference type="Gene3D" id="3.30.565.10">
    <property type="entry name" value="Histidine kinase-like ATPase, C-terminal domain"/>
    <property type="match status" value="1"/>
</dbReference>
<dbReference type="Pfam" id="PF02518">
    <property type="entry name" value="HATPase_c"/>
    <property type="match status" value="1"/>
</dbReference>
<dbReference type="Pfam" id="PF00512">
    <property type="entry name" value="HisKA"/>
    <property type="match status" value="1"/>
</dbReference>
<evidence type="ECO:0000256" key="4">
    <source>
        <dbReference type="ARBA" id="ARBA00022553"/>
    </source>
</evidence>
<dbReference type="InterPro" id="IPR003660">
    <property type="entry name" value="HAMP_dom"/>
</dbReference>
<comment type="catalytic activity">
    <reaction evidence="1">
        <text>ATP + protein L-histidine = ADP + protein N-phospho-L-histidine.</text>
        <dbReference type="EC" id="2.7.13.3"/>
    </reaction>
</comment>
<feature type="domain" description="Histidine kinase" evidence="12">
    <location>
        <begin position="254"/>
        <end position="466"/>
    </location>
</feature>
<dbReference type="Pfam" id="PF00672">
    <property type="entry name" value="HAMP"/>
    <property type="match status" value="1"/>
</dbReference>
<dbReference type="InterPro" id="IPR036890">
    <property type="entry name" value="HATPase_C_sf"/>
</dbReference>
<proteinExistence type="predicted"/>
<dbReference type="EMBL" id="AP017380">
    <property type="protein sequence ID" value="BAU77448.1"/>
    <property type="molecule type" value="Genomic_DNA"/>
</dbReference>
<gene>
    <name evidence="14" type="ORF">SAVERM_2p004</name>
</gene>
<evidence type="ECO:0000256" key="10">
    <source>
        <dbReference type="ARBA" id="ARBA00023136"/>
    </source>
</evidence>
<protein>
    <recommendedName>
        <fullName evidence="3">histidine kinase</fullName>
        <ecNumber evidence="3">2.7.13.3</ecNumber>
    </recommendedName>
</protein>
<evidence type="ECO:0000256" key="1">
    <source>
        <dbReference type="ARBA" id="ARBA00000085"/>
    </source>
</evidence>
<feature type="domain" description="HAMP" evidence="13">
    <location>
        <begin position="193"/>
        <end position="246"/>
    </location>
</feature>
<keyword evidence="6 11" id="KW-0812">Transmembrane</keyword>
<dbReference type="InterPro" id="IPR003661">
    <property type="entry name" value="HisK_dim/P_dom"/>
</dbReference>
<comment type="subcellular location">
    <subcellularLocation>
        <location evidence="2">Cell membrane</location>
    </subcellularLocation>
</comment>
<dbReference type="PRINTS" id="PR00344">
    <property type="entry name" value="BCTRLSENSOR"/>
</dbReference>
<dbReference type="GO" id="GO:0005886">
    <property type="term" value="C:plasma membrane"/>
    <property type="evidence" value="ECO:0007669"/>
    <property type="project" value="UniProtKB-SubCell"/>
</dbReference>
<dbReference type="EC" id="2.7.13.3" evidence="3"/>
<dbReference type="SMART" id="SM00388">
    <property type="entry name" value="HisKA"/>
    <property type="match status" value="1"/>
</dbReference>
<dbReference type="SMART" id="SM00387">
    <property type="entry name" value="HATPase_c"/>
    <property type="match status" value="1"/>
</dbReference>
<evidence type="ECO:0000256" key="5">
    <source>
        <dbReference type="ARBA" id="ARBA00022679"/>
    </source>
</evidence>
<dbReference type="PANTHER" id="PTHR45436:SF5">
    <property type="entry name" value="SENSOR HISTIDINE KINASE TRCS"/>
    <property type="match status" value="1"/>
</dbReference>